<sequence length="460" mass="49603">MATTPKLGISVNMGTIITAIVNAGTALGSTQCQWSNRWQIFNNIGNYPAMSTPERVSRTMGNHLTVDVIRYGVIVRVDIDPQYQQTAQNIWRNNQYGLFYIGSVSPLGVGGRELNILQGGGHFYLELSSSVGQDFYQNYGDRLIVAPIVPANPNFRRNPKRYLKGIISPNSEPGCSLSYNPIFSDDVLGDIGAILENQSGVMVGMPNYAFNMALEYSWLSPINKPGNVFVKKSGGKYAINIDTIESLSDAPPNMWYPIVVTMPSYLSQIFAGELLGVSLLPNAGDLGTDLAQAIEKLLGNSNASYMADRKTVMLNDASKILASNFIIGAPIFYTNGCSGGSCANEFFIGEVNGVGSINQAGAVAYSIKKFRLPKTYADAVELANQLGTGSLLTSLIDYATRFFPVLFTVADSIDTDIESLGSDATEVIGDVIDAGIQAGKSVSEIVNDAVNALRNEFPWL</sequence>
<gene>
    <name evidence="1" type="ORF">SJAV_21600</name>
</gene>
<name>A0AAT9GTL7_9CREN</name>
<protein>
    <submittedName>
        <fullName evidence="1">Uncharacterized protein</fullName>
    </submittedName>
</protein>
<evidence type="ECO:0000313" key="1">
    <source>
        <dbReference type="EMBL" id="BFH74216.1"/>
    </source>
</evidence>
<dbReference type="RefSeq" id="WP_369609746.1">
    <property type="nucleotide sequence ID" value="NZ_AP031322.1"/>
</dbReference>
<reference evidence="1" key="1">
    <citation type="submission" date="2024-03" db="EMBL/GenBank/DDBJ databases">
        <title>Complete genome sequence of Sulfurisphaera javensis strain KD-1.</title>
        <authorList>
            <person name="Sakai H."/>
            <person name="Nur N."/>
            <person name="Suwanto A."/>
            <person name="Kurosawa N."/>
        </authorList>
    </citation>
    <scope>NUCLEOTIDE SEQUENCE</scope>
    <source>
        <strain evidence="1">KD-1</strain>
    </source>
</reference>
<dbReference type="GeneID" id="92355111"/>
<proteinExistence type="predicted"/>
<dbReference type="AlphaFoldDB" id="A0AAT9GTL7"/>
<dbReference type="EMBL" id="AP031322">
    <property type="protein sequence ID" value="BFH74216.1"/>
    <property type="molecule type" value="Genomic_DNA"/>
</dbReference>
<dbReference type="KEGG" id="sjv:SJAV_21600"/>
<organism evidence="1">
    <name type="scientific">Sulfurisphaera javensis</name>
    <dbReference type="NCBI Taxonomy" id="2049879"/>
    <lineage>
        <taxon>Archaea</taxon>
        <taxon>Thermoproteota</taxon>
        <taxon>Thermoprotei</taxon>
        <taxon>Sulfolobales</taxon>
        <taxon>Sulfolobaceae</taxon>
        <taxon>Sulfurisphaera</taxon>
    </lineage>
</organism>
<accession>A0AAT9GTL7</accession>